<dbReference type="EMBL" id="VSSQ01055161">
    <property type="protein sequence ID" value="MPN09068.1"/>
    <property type="molecule type" value="Genomic_DNA"/>
</dbReference>
<protein>
    <submittedName>
        <fullName evidence="1">Uncharacterized protein</fullName>
    </submittedName>
</protein>
<reference evidence="1" key="1">
    <citation type="submission" date="2019-08" db="EMBL/GenBank/DDBJ databases">
        <authorList>
            <person name="Kucharzyk K."/>
            <person name="Murdoch R.W."/>
            <person name="Higgins S."/>
            <person name="Loffler F."/>
        </authorList>
    </citation>
    <scope>NUCLEOTIDE SEQUENCE</scope>
</reference>
<name>A0A645F3Z2_9ZZZZ</name>
<sequence length="82" mass="9219">MALGGKVHHHIRLLCFENIIDRIPIRNIHPDKFKLRVLHHTLKGLEISCIGQLVQTQQLIIWVGLAHVKNKVASYKPGAAGN</sequence>
<organism evidence="1">
    <name type="scientific">bioreactor metagenome</name>
    <dbReference type="NCBI Taxonomy" id="1076179"/>
    <lineage>
        <taxon>unclassified sequences</taxon>
        <taxon>metagenomes</taxon>
        <taxon>ecological metagenomes</taxon>
    </lineage>
</organism>
<comment type="caution">
    <text evidence="1">The sequence shown here is derived from an EMBL/GenBank/DDBJ whole genome shotgun (WGS) entry which is preliminary data.</text>
</comment>
<gene>
    <name evidence="1" type="ORF">SDC9_156356</name>
</gene>
<dbReference type="AlphaFoldDB" id="A0A645F3Z2"/>
<accession>A0A645F3Z2</accession>
<proteinExistence type="predicted"/>
<evidence type="ECO:0000313" key="1">
    <source>
        <dbReference type="EMBL" id="MPN09068.1"/>
    </source>
</evidence>